<dbReference type="STRING" id="400055.SAMN04490243_0895"/>
<reference evidence="2 3" key="1">
    <citation type="submission" date="2016-10" db="EMBL/GenBank/DDBJ databases">
        <authorList>
            <person name="de Groot N.N."/>
        </authorList>
    </citation>
    <scope>NUCLEOTIDE SEQUENCE [LARGE SCALE GENOMIC DNA]</scope>
    <source>
        <strain evidence="2 3">DSM 21019</strain>
    </source>
</reference>
<feature type="chain" id="PRO_5011716948" evidence="1">
    <location>
        <begin position="27"/>
        <end position="225"/>
    </location>
</feature>
<gene>
    <name evidence="2" type="ORF">SAMN04490243_0895</name>
</gene>
<protein>
    <submittedName>
        <fullName evidence="2">Uncharacterized protein</fullName>
    </submittedName>
</protein>
<evidence type="ECO:0000313" key="3">
    <source>
        <dbReference type="Proteomes" id="UP000199534"/>
    </source>
</evidence>
<feature type="signal peptide" evidence="1">
    <location>
        <begin position="1"/>
        <end position="26"/>
    </location>
</feature>
<proteinExistence type="predicted"/>
<keyword evidence="1" id="KW-0732">Signal</keyword>
<dbReference type="EMBL" id="FOYQ01000001">
    <property type="protein sequence ID" value="SFR34843.1"/>
    <property type="molecule type" value="Genomic_DNA"/>
</dbReference>
<evidence type="ECO:0000256" key="1">
    <source>
        <dbReference type="SAM" id="SignalP"/>
    </source>
</evidence>
<sequence>MPPLKMKFPAFGCCLLLLFLSLQACATLQTEEDPYQAAWNQRLSDVTDENTPKLSLGGTTPSRAIPDSETTLEFQEAYYALPGLSQISATQVSPEFMQTYPRLVSRAYFRLIAEALDADREIVAAYQHWYVESHKADNQNDQRVKDEFLLAKRRYEAHRQMLEGLRSWKSFQINGSDDLEFFLDEQLRASFALFQKGASDQRIVDYLMTELADLYHKEGESMPRS</sequence>
<name>A0A1I6FY30_9FLAO</name>
<dbReference type="AlphaFoldDB" id="A0A1I6FY30"/>
<keyword evidence="3" id="KW-1185">Reference proteome</keyword>
<accession>A0A1I6FY30</accession>
<dbReference type="PROSITE" id="PS51257">
    <property type="entry name" value="PROKAR_LIPOPROTEIN"/>
    <property type="match status" value="1"/>
</dbReference>
<organism evidence="2 3">
    <name type="scientific">Robiginitalea myxolifaciens</name>
    <dbReference type="NCBI Taxonomy" id="400055"/>
    <lineage>
        <taxon>Bacteria</taxon>
        <taxon>Pseudomonadati</taxon>
        <taxon>Bacteroidota</taxon>
        <taxon>Flavobacteriia</taxon>
        <taxon>Flavobacteriales</taxon>
        <taxon>Flavobacteriaceae</taxon>
        <taxon>Robiginitalea</taxon>
    </lineage>
</organism>
<evidence type="ECO:0000313" key="2">
    <source>
        <dbReference type="EMBL" id="SFR34843.1"/>
    </source>
</evidence>
<dbReference type="Proteomes" id="UP000199534">
    <property type="component" value="Unassembled WGS sequence"/>
</dbReference>